<name>A0A0U9I2W6_9FIRM</name>
<protein>
    <submittedName>
        <fullName evidence="1">Uncharacterized protein</fullName>
    </submittedName>
</protein>
<accession>A0A0U9I2W6</accession>
<keyword evidence="2" id="KW-1185">Reference proteome</keyword>
<dbReference type="OrthoDB" id="287883at2"/>
<dbReference type="STRING" id="224999.GCA_001485475_00214"/>
<evidence type="ECO:0000313" key="1">
    <source>
        <dbReference type="EMBL" id="GAQ24232.1"/>
    </source>
</evidence>
<organism evidence="1">
    <name type="scientific">Tepidanaerobacter syntrophicus</name>
    <dbReference type="NCBI Taxonomy" id="224999"/>
    <lineage>
        <taxon>Bacteria</taxon>
        <taxon>Bacillati</taxon>
        <taxon>Bacillota</taxon>
        <taxon>Clostridia</taxon>
        <taxon>Thermosediminibacterales</taxon>
        <taxon>Tepidanaerobacteraceae</taxon>
        <taxon>Tepidanaerobacter</taxon>
    </lineage>
</organism>
<dbReference type="AlphaFoldDB" id="A0A0U9I2W6"/>
<dbReference type="EMBL" id="DF976999">
    <property type="protein sequence ID" value="GAQ24232.1"/>
    <property type="molecule type" value="Genomic_DNA"/>
</dbReference>
<dbReference type="RefSeq" id="WP_059031337.1">
    <property type="nucleotide sequence ID" value="NZ_DF976999.1"/>
</dbReference>
<gene>
    <name evidence="1" type="ORF">TSYNT_558</name>
</gene>
<evidence type="ECO:0000313" key="2">
    <source>
        <dbReference type="Proteomes" id="UP000062160"/>
    </source>
</evidence>
<dbReference type="Proteomes" id="UP000062160">
    <property type="component" value="Unassembled WGS sequence"/>
</dbReference>
<sequence>MYRSVRCKGIVIAAVVLLTVVLAIVGCSSKPDTSSPEALLESIFTSPRDDKSSGMTNYQINGSEATIEYNYFPVGISPFDEELGVHLSSKIKDLFEQDYFDKITIIAKGPFDDGYGNYNWVPLISFEFTREIYDKINWDNFISQNLVKISQNVKFY</sequence>
<proteinExistence type="predicted"/>
<dbReference type="PROSITE" id="PS51257">
    <property type="entry name" value="PROKAR_LIPOPROTEIN"/>
    <property type="match status" value="1"/>
</dbReference>
<reference evidence="1" key="1">
    <citation type="journal article" date="2016" name="Genome Announc.">
        <title>Draft Genome Sequence of the Syntrophic Lactate-Degrading Bacterium Tepidanaerobacter syntrophicus JLT.</title>
        <authorList>
            <person name="Matsuura N."/>
            <person name="Ohashi A."/>
            <person name="Tourlousse D.M."/>
            <person name="Sekiguchi Y."/>
        </authorList>
    </citation>
    <scope>NUCLEOTIDE SEQUENCE [LARGE SCALE GENOMIC DNA]</scope>
    <source>
        <strain evidence="1">JL</strain>
    </source>
</reference>